<dbReference type="PROSITE" id="PS50053">
    <property type="entry name" value="UBIQUITIN_2"/>
    <property type="match status" value="1"/>
</dbReference>
<dbReference type="InterPro" id="IPR019956">
    <property type="entry name" value="Ubiquitin_dom"/>
</dbReference>
<dbReference type="SUPFAM" id="SSF54236">
    <property type="entry name" value="Ubiquitin-like"/>
    <property type="match status" value="1"/>
</dbReference>
<gene>
    <name evidence="2" type="ORF">M0813_19463</name>
</gene>
<protein>
    <submittedName>
        <fullName evidence="2">Ubiquitin domain-containing protein 7sl RNA1-related</fullName>
    </submittedName>
</protein>
<dbReference type="PRINTS" id="PR00348">
    <property type="entry name" value="UBIQUITIN"/>
</dbReference>
<proteinExistence type="predicted"/>
<organism evidence="2 3">
    <name type="scientific">Anaeramoeba flamelloides</name>
    <dbReference type="NCBI Taxonomy" id="1746091"/>
    <lineage>
        <taxon>Eukaryota</taxon>
        <taxon>Metamonada</taxon>
        <taxon>Anaeramoebidae</taxon>
        <taxon>Anaeramoeba</taxon>
    </lineage>
</organism>
<dbReference type="InterPro" id="IPR029071">
    <property type="entry name" value="Ubiquitin-like_domsf"/>
</dbReference>
<dbReference type="SMART" id="SM00213">
    <property type="entry name" value="UBQ"/>
    <property type="match status" value="1"/>
</dbReference>
<keyword evidence="3" id="KW-1185">Reference proteome</keyword>
<sequence length="111" mass="12523">MISIQVQLLTKSTKVDISKKGTIGDLKKKIEKNVGISVKNQKLVFQGTTLEDKQLIEKLNMTKSSTIGLIYQHPKANNKINNKNKASKTDKKGCLYYDWIGKNFSVHSKNL</sequence>
<accession>A0ABQ8YNZ5</accession>
<name>A0ABQ8YNZ5_9EUKA</name>
<evidence type="ECO:0000313" key="2">
    <source>
        <dbReference type="EMBL" id="KAJ6246324.1"/>
    </source>
</evidence>
<feature type="domain" description="Ubiquitin-like" evidence="1">
    <location>
        <begin position="2"/>
        <end position="76"/>
    </location>
</feature>
<dbReference type="Pfam" id="PF00240">
    <property type="entry name" value="ubiquitin"/>
    <property type="match status" value="1"/>
</dbReference>
<dbReference type="Proteomes" id="UP001150062">
    <property type="component" value="Unassembled WGS sequence"/>
</dbReference>
<evidence type="ECO:0000259" key="1">
    <source>
        <dbReference type="PROSITE" id="PS50053"/>
    </source>
</evidence>
<dbReference type="InterPro" id="IPR000626">
    <property type="entry name" value="Ubiquitin-like_dom"/>
</dbReference>
<evidence type="ECO:0000313" key="3">
    <source>
        <dbReference type="Proteomes" id="UP001150062"/>
    </source>
</evidence>
<dbReference type="Gene3D" id="3.10.20.90">
    <property type="entry name" value="Phosphatidylinositol 3-kinase Catalytic Subunit, Chain A, domain 1"/>
    <property type="match status" value="1"/>
</dbReference>
<dbReference type="CDD" id="cd17039">
    <property type="entry name" value="Ubl_ubiquitin_like"/>
    <property type="match status" value="1"/>
</dbReference>
<comment type="caution">
    <text evidence="2">The sequence shown here is derived from an EMBL/GenBank/DDBJ whole genome shotgun (WGS) entry which is preliminary data.</text>
</comment>
<dbReference type="EMBL" id="JAOAOG010000136">
    <property type="protein sequence ID" value="KAJ6246324.1"/>
    <property type="molecule type" value="Genomic_DNA"/>
</dbReference>
<reference evidence="2" key="1">
    <citation type="submission" date="2022-08" db="EMBL/GenBank/DDBJ databases">
        <title>Novel sulfate-reducing endosymbionts in the free-living metamonad Anaeramoeba.</title>
        <authorList>
            <person name="Jerlstrom-Hultqvist J."/>
            <person name="Cepicka I."/>
            <person name="Gallot-Lavallee L."/>
            <person name="Salas-Leiva D."/>
            <person name="Curtis B.A."/>
            <person name="Zahonova K."/>
            <person name="Pipaliya S."/>
            <person name="Dacks J."/>
            <person name="Roger A.J."/>
        </authorList>
    </citation>
    <scope>NUCLEOTIDE SEQUENCE</scope>
    <source>
        <strain evidence="2">Schooner1</strain>
    </source>
</reference>